<organism evidence="1 2">
    <name type="scientific">Puccinia sorghi</name>
    <dbReference type="NCBI Taxonomy" id="27349"/>
    <lineage>
        <taxon>Eukaryota</taxon>
        <taxon>Fungi</taxon>
        <taxon>Dikarya</taxon>
        <taxon>Basidiomycota</taxon>
        <taxon>Pucciniomycotina</taxon>
        <taxon>Pucciniomycetes</taxon>
        <taxon>Pucciniales</taxon>
        <taxon>Pucciniaceae</taxon>
        <taxon>Puccinia</taxon>
    </lineage>
</organism>
<protein>
    <submittedName>
        <fullName evidence="1">Uncharacterized protein</fullName>
    </submittedName>
</protein>
<name>A0A0L6UY16_9BASI</name>
<comment type="caution">
    <text evidence="1">The sequence shown here is derived from an EMBL/GenBank/DDBJ whole genome shotgun (WGS) entry which is preliminary data.</text>
</comment>
<reference evidence="1 2" key="1">
    <citation type="submission" date="2015-08" db="EMBL/GenBank/DDBJ databases">
        <title>Next Generation Sequencing and Analysis of the Genome of Puccinia sorghi L Schw, the Causal Agent of Maize Common Rust.</title>
        <authorList>
            <person name="Rochi L."/>
            <person name="Burguener G."/>
            <person name="Darino M."/>
            <person name="Turjanski A."/>
            <person name="Kreff E."/>
            <person name="Dieguez M.J."/>
            <person name="Sacco F."/>
        </authorList>
    </citation>
    <scope>NUCLEOTIDE SEQUENCE [LARGE SCALE GENOMIC DNA]</scope>
    <source>
        <strain evidence="1 2">RO10H11247</strain>
    </source>
</reference>
<sequence length="148" mass="16985">MQQNENRGRANWKQYQTYRESLSSHIKLQAESLQNVSPIKPDFHFQRASCCYAKWIKTISFLVHQQVQSPTGKKIVAASVELMADDLYKPENHKAVEVGYQLVQGVLILKHLDSLNNLLSTFEITNNNPAPNQEIIERAHSVDFLHNI</sequence>
<dbReference type="EMBL" id="LAVV01008450">
    <property type="protein sequence ID" value="KNZ52770.1"/>
    <property type="molecule type" value="Genomic_DNA"/>
</dbReference>
<dbReference type="VEuPathDB" id="FungiDB:VP01_3453g4"/>
<dbReference type="AlphaFoldDB" id="A0A0L6UY16"/>
<gene>
    <name evidence="1" type="ORF">VP01_3453g4</name>
</gene>
<evidence type="ECO:0000313" key="1">
    <source>
        <dbReference type="EMBL" id="KNZ52770.1"/>
    </source>
</evidence>
<evidence type="ECO:0000313" key="2">
    <source>
        <dbReference type="Proteomes" id="UP000037035"/>
    </source>
</evidence>
<proteinExistence type="predicted"/>
<keyword evidence="2" id="KW-1185">Reference proteome</keyword>
<accession>A0A0L6UY16</accession>
<dbReference type="OrthoDB" id="10645112at2759"/>
<dbReference type="Proteomes" id="UP000037035">
    <property type="component" value="Unassembled WGS sequence"/>
</dbReference>